<dbReference type="Pfam" id="PF11141">
    <property type="entry name" value="DUF2914"/>
    <property type="match status" value="1"/>
</dbReference>
<dbReference type="InterPro" id="IPR022606">
    <property type="entry name" value="DUF2914"/>
</dbReference>
<evidence type="ECO:0000313" key="2">
    <source>
        <dbReference type="EMBL" id="EKE75884.1"/>
    </source>
</evidence>
<feature type="domain" description="DUF2914" evidence="1">
    <location>
        <begin position="56"/>
        <end position="108"/>
    </location>
</feature>
<reference evidence="2 3" key="1">
    <citation type="journal article" date="2012" name="J. Bacteriol.">
        <title>Genome Sequence of Gallaecimonas xiamenensis Type Strain 3-C-1.</title>
        <authorList>
            <person name="Lai Q."/>
            <person name="Wang L."/>
            <person name="Wang W."/>
            <person name="Shao Z."/>
        </authorList>
    </citation>
    <scope>NUCLEOTIDE SEQUENCE [LARGE SCALE GENOMIC DNA]</scope>
    <source>
        <strain evidence="2 3">3-C-1</strain>
    </source>
</reference>
<sequence length="121" mass="13462">MGLALPALAQDLQLARSLLCRDVVQREPAGIIEAEQLPAGVDKLVLFTEIKDGSGQKVHHRWYHNGELQADVALRIGADRWRTWSEKKVSPGQWRLEVLNDGGDLLYQRTLTLGPVESPSP</sequence>
<evidence type="ECO:0000259" key="1">
    <source>
        <dbReference type="Pfam" id="PF11141"/>
    </source>
</evidence>
<evidence type="ECO:0000313" key="3">
    <source>
        <dbReference type="Proteomes" id="UP000006755"/>
    </source>
</evidence>
<dbReference type="Proteomes" id="UP000006755">
    <property type="component" value="Unassembled WGS sequence"/>
</dbReference>
<proteinExistence type="predicted"/>
<gene>
    <name evidence="2" type="ORF">B3C1_05477</name>
</gene>
<accession>K2JZS3</accession>
<keyword evidence="3" id="KW-1185">Reference proteome</keyword>
<dbReference type="AlphaFoldDB" id="K2JZS3"/>
<comment type="caution">
    <text evidence="2">The sequence shown here is derived from an EMBL/GenBank/DDBJ whole genome shotgun (WGS) entry which is preliminary data.</text>
</comment>
<dbReference type="STRING" id="745411.B3C1_05477"/>
<name>K2JZS3_9GAMM</name>
<dbReference type="EMBL" id="AMRI01000006">
    <property type="protein sequence ID" value="EKE75884.1"/>
    <property type="molecule type" value="Genomic_DNA"/>
</dbReference>
<dbReference type="eggNOG" id="ENOG502Z8YT">
    <property type="taxonomic scope" value="Bacteria"/>
</dbReference>
<protein>
    <recommendedName>
        <fullName evidence="1">DUF2914 domain-containing protein</fullName>
    </recommendedName>
</protein>
<organism evidence="2 3">
    <name type="scientific">Gallaecimonas xiamenensis 3-C-1</name>
    <dbReference type="NCBI Taxonomy" id="745411"/>
    <lineage>
        <taxon>Bacteria</taxon>
        <taxon>Pseudomonadati</taxon>
        <taxon>Pseudomonadota</taxon>
        <taxon>Gammaproteobacteria</taxon>
        <taxon>Enterobacterales</taxon>
        <taxon>Gallaecimonadaceae</taxon>
        <taxon>Gallaecimonas</taxon>
    </lineage>
</organism>